<dbReference type="Proteomes" id="UP000751190">
    <property type="component" value="Unassembled WGS sequence"/>
</dbReference>
<sequence>MLSSLVRSGAHARRSAWALSRAASSASKKSAAQRFKPEPLVNSAVEADVNLTERQIWEQPHKLLPERQDLIWDDGVAKPEWYIDRDCWSVSNGQAATRLFGMIFFGLGGMIVFWRAFYDKLGYKSVVVPRELPFNNASAAYGGPAEDDE</sequence>
<keyword evidence="3" id="KW-1185">Reference proteome</keyword>
<proteinExistence type="predicted"/>
<comment type="caution">
    <text evidence="2">The sequence shown here is derived from an EMBL/GenBank/DDBJ whole genome shotgun (WGS) entry which is preliminary data.</text>
</comment>
<accession>A0A8J5XI40</accession>
<evidence type="ECO:0000313" key="3">
    <source>
        <dbReference type="Proteomes" id="UP000751190"/>
    </source>
</evidence>
<keyword evidence="1" id="KW-0472">Membrane</keyword>
<gene>
    <name evidence="2" type="ORF">KFE25_005861</name>
</gene>
<keyword evidence="1" id="KW-1133">Transmembrane helix</keyword>
<protein>
    <submittedName>
        <fullName evidence="2">Uncharacterized protein</fullName>
    </submittedName>
</protein>
<evidence type="ECO:0000313" key="2">
    <source>
        <dbReference type="EMBL" id="KAG8469406.1"/>
    </source>
</evidence>
<dbReference type="AlphaFoldDB" id="A0A8J5XI40"/>
<dbReference type="EMBL" id="JAGTXO010000002">
    <property type="protein sequence ID" value="KAG8469406.1"/>
    <property type="molecule type" value="Genomic_DNA"/>
</dbReference>
<organism evidence="2 3">
    <name type="scientific">Diacronema lutheri</name>
    <name type="common">Unicellular marine alga</name>
    <name type="synonym">Monochrysis lutheri</name>
    <dbReference type="NCBI Taxonomy" id="2081491"/>
    <lineage>
        <taxon>Eukaryota</taxon>
        <taxon>Haptista</taxon>
        <taxon>Haptophyta</taxon>
        <taxon>Pavlovophyceae</taxon>
        <taxon>Pavlovales</taxon>
        <taxon>Pavlovaceae</taxon>
        <taxon>Diacronema</taxon>
    </lineage>
</organism>
<feature type="transmembrane region" description="Helical" evidence="1">
    <location>
        <begin position="99"/>
        <end position="117"/>
    </location>
</feature>
<name>A0A8J5XI40_DIALT</name>
<keyword evidence="1" id="KW-0812">Transmembrane</keyword>
<reference evidence="2" key="1">
    <citation type="submission" date="2021-05" db="EMBL/GenBank/DDBJ databases">
        <title>The genome of the haptophyte Pavlova lutheri (Diacronema luteri, Pavlovales) - a model for lipid biosynthesis in eukaryotic algae.</title>
        <authorList>
            <person name="Hulatt C.J."/>
            <person name="Posewitz M.C."/>
        </authorList>
    </citation>
    <scope>NUCLEOTIDE SEQUENCE</scope>
    <source>
        <strain evidence="2">NIVA-4/92</strain>
    </source>
</reference>
<evidence type="ECO:0000256" key="1">
    <source>
        <dbReference type="SAM" id="Phobius"/>
    </source>
</evidence>